<evidence type="ECO:0000313" key="1">
    <source>
        <dbReference type="EMBL" id="CAI2717943.1"/>
    </source>
</evidence>
<name>A0ABN8W0H2_9BACT</name>
<dbReference type="Pfam" id="PF16811">
    <property type="entry name" value="TAtT"/>
    <property type="match status" value="1"/>
</dbReference>
<dbReference type="Gene3D" id="1.25.40.920">
    <property type="entry name" value="TRAP transporter T-component"/>
    <property type="match status" value="1"/>
</dbReference>
<dbReference type="RefSeq" id="WP_282010858.1">
    <property type="nucleotide sequence ID" value="NZ_OX336137.1"/>
</dbReference>
<sequence>MAFRFLWLAIALLLFEACTPRQMVLRMASPLFEGQVAALNEESDPELAEQAIPASLKMLEGLVKADPENVSFHHKLAEGFCGYAFSFVEGKDNRRASDLYLRGRDHAVRSLVLSGAPENLLNLPPNEFTAAVNNLDRDTLPGLFWTGQCWGAWLMFNLTDMEALAAFPKVEAAMRQVLQWDEAYHQAGPHLFFGGFYGARSPMLGGKPEQARRHFERGLELTGRKFLVIQLMYAKTLAVQTQDKELFTKLLQEVVEAPEGMLPGQRLANEVARLKAKQLLEDVDVLF</sequence>
<gene>
    <name evidence="1" type="ORF">NSPWAT_1084</name>
</gene>
<evidence type="ECO:0000313" key="2">
    <source>
        <dbReference type="Proteomes" id="UP001157733"/>
    </source>
</evidence>
<dbReference type="Proteomes" id="UP001157733">
    <property type="component" value="Chromosome"/>
</dbReference>
<accession>A0ABN8W0H2</accession>
<keyword evidence="2" id="KW-1185">Reference proteome</keyword>
<organism evidence="1 2">
    <name type="scientific">Nitrospina watsonii</name>
    <dbReference type="NCBI Taxonomy" id="1323948"/>
    <lineage>
        <taxon>Bacteria</taxon>
        <taxon>Pseudomonadati</taxon>
        <taxon>Nitrospinota/Tectimicrobiota group</taxon>
        <taxon>Nitrospinota</taxon>
        <taxon>Nitrospinia</taxon>
        <taxon>Nitrospinales</taxon>
        <taxon>Nitrospinaceae</taxon>
        <taxon>Nitrospina</taxon>
    </lineage>
</organism>
<reference evidence="1 2" key="1">
    <citation type="submission" date="2022-09" db="EMBL/GenBank/DDBJ databases">
        <authorList>
            <person name="Kop L."/>
        </authorList>
    </citation>
    <scope>NUCLEOTIDE SEQUENCE [LARGE SCALE GENOMIC DNA]</scope>
    <source>
        <strain evidence="1 2">347</strain>
    </source>
</reference>
<dbReference type="InterPro" id="IPR038537">
    <property type="entry name" value="TatT_sf"/>
</dbReference>
<protein>
    <submittedName>
        <fullName evidence="1">Uncharacterized protein</fullName>
    </submittedName>
</protein>
<dbReference type="EMBL" id="OX336137">
    <property type="protein sequence ID" value="CAI2717943.1"/>
    <property type="molecule type" value="Genomic_DNA"/>
</dbReference>
<proteinExistence type="predicted"/>
<dbReference type="InterPro" id="IPR031823">
    <property type="entry name" value="TatT"/>
</dbReference>